<organism evidence="1 2">
    <name type="scientific">Acinetobacter phage Acj61</name>
    <dbReference type="NCBI Taxonomy" id="760732"/>
    <lineage>
        <taxon>Viruses</taxon>
        <taxon>Duplodnaviria</taxon>
        <taxon>Heunggongvirae</taxon>
        <taxon>Uroviricota</taxon>
        <taxon>Caudoviricetes</taxon>
        <taxon>Pantevenvirales</taxon>
        <taxon>Straboviridae</taxon>
        <taxon>Twarogvirinae</taxon>
        <taxon>Lasallevirus</taxon>
        <taxon>Lasallevirus Acj61</taxon>
        <taxon>Acinetobacter virus Acj61</taxon>
    </lineage>
</organism>
<proteinExistence type="predicted"/>
<dbReference type="Gene3D" id="3.40.50.450">
    <property type="match status" value="1"/>
</dbReference>
<name>E5E454_9CAUD</name>
<keyword evidence="2" id="KW-1185">Reference proteome</keyword>
<dbReference type="KEGG" id="vg:9925964"/>
<dbReference type="SUPFAM" id="SSF102405">
    <property type="entry name" value="MCP/YpsA-like"/>
    <property type="match status" value="1"/>
</dbReference>
<dbReference type="RefSeq" id="YP_004009690.1">
    <property type="nucleotide sequence ID" value="NC_014661.1"/>
</dbReference>
<dbReference type="OrthoDB" id="24011at10239"/>
<dbReference type="EMBL" id="GU911519">
    <property type="protein sequence ID" value="ADG36038.1"/>
    <property type="molecule type" value="Genomic_DNA"/>
</dbReference>
<sequence>MAVLNYAGIGSRETPTIILKGMRNFATYMAEQGHTVSTGGAKGADSAFIDGAMQGNGSLRNYLPFPGYNGYRNNIMPFDRSKKVMDLAKKYHPAWNRCSPTARLMHARNCNIILGPHLIEPVAFILCWTPDGLVTGGTGQALRLAKDYMIPVCNLGKAKTMEEAFEMLQTLKEDIAHSIATMDLSLSGDFKLFGDYYE</sequence>
<evidence type="ECO:0000313" key="2">
    <source>
        <dbReference type="Proteomes" id="UP000008730"/>
    </source>
</evidence>
<reference evidence="1 2" key="1">
    <citation type="journal article" date="2010" name="Virol. J.">
        <title>Genomes of the T4-related bacteriophages as windows on microbial genome evolution.</title>
        <authorList>
            <person name="Petrov V.M."/>
            <person name="Ratnayaka S."/>
            <person name="Nolan J.M."/>
            <person name="Miller E.S."/>
            <person name="Karam J.D."/>
        </authorList>
    </citation>
    <scope>NUCLEOTIDE SEQUENCE [LARGE SCALE GENOMIC DNA]</scope>
</reference>
<accession>E5E454</accession>
<dbReference type="GeneID" id="9925964"/>
<dbReference type="Proteomes" id="UP000008730">
    <property type="component" value="Segment"/>
</dbReference>
<evidence type="ECO:0000313" key="1">
    <source>
        <dbReference type="EMBL" id="ADG36038.1"/>
    </source>
</evidence>
<gene>
    <name evidence="1" type="ORF">Acj61p073</name>
</gene>
<protein>
    <submittedName>
        <fullName evidence="1">Uncharacterized protein</fullName>
    </submittedName>
</protein>